<dbReference type="GeneID" id="78822284"/>
<dbReference type="AlphaFoldDB" id="A0ABD5Y993"/>
<dbReference type="InterPro" id="IPR032710">
    <property type="entry name" value="NTF2-like_dom_sf"/>
</dbReference>
<evidence type="ECO:0000313" key="3">
    <source>
        <dbReference type="EMBL" id="MFC7141955.1"/>
    </source>
</evidence>
<evidence type="ECO:0000313" key="4">
    <source>
        <dbReference type="Proteomes" id="UP001596432"/>
    </source>
</evidence>
<evidence type="ECO:0000259" key="2">
    <source>
        <dbReference type="Pfam" id="PF13474"/>
    </source>
</evidence>
<comment type="caution">
    <text evidence="3">The sequence shown here is derived from an EMBL/GenBank/DDBJ whole genome shotgun (WGS) entry which is preliminary data.</text>
</comment>
<accession>A0ABD5Y993</accession>
<dbReference type="InterPro" id="IPR037401">
    <property type="entry name" value="SnoaL-like"/>
</dbReference>
<dbReference type="Gene3D" id="3.10.450.50">
    <property type="match status" value="1"/>
</dbReference>
<gene>
    <name evidence="3" type="ORF">ACFQMA_19220</name>
</gene>
<dbReference type="Pfam" id="PF13474">
    <property type="entry name" value="SnoaL_3"/>
    <property type="match status" value="1"/>
</dbReference>
<dbReference type="SUPFAM" id="SSF54427">
    <property type="entry name" value="NTF2-like"/>
    <property type="match status" value="1"/>
</dbReference>
<feature type="domain" description="SnoaL-like" evidence="2">
    <location>
        <begin position="7"/>
        <end position="107"/>
    </location>
</feature>
<keyword evidence="4" id="KW-1185">Reference proteome</keyword>
<protein>
    <submittedName>
        <fullName evidence="3">Nuclear transport factor 2 family protein</fullName>
    </submittedName>
</protein>
<name>A0ABD5Y993_9EURY</name>
<organism evidence="3 4">
    <name type="scientific">Halosimplex aquaticum</name>
    <dbReference type="NCBI Taxonomy" id="3026162"/>
    <lineage>
        <taxon>Archaea</taxon>
        <taxon>Methanobacteriati</taxon>
        <taxon>Methanobacteriota</taxon>
        <taxon>Stenosarchaea group</taxon>
        <taxon>Halobacteria</taxon>
        <taxon>Halobacteriales</taxon>
        <taxon>Haloarculaceae</taxon>
        <taxon>Halosimplex</taxon>
    </lineage>
</organism>
<dbReference type="RefSeq" id="WP_274323032.1">
    <property type="nucleotide sequence ID" value="NZ_CP118158.1"/>
</dbReference>
<proteinExistence type="predicted"/>
<feature type="region of interest" description="Disordered" evidence="1">
    <location>
        <begin position="105"/>
        <end position="127"/>
    </location>
</feature>
<dbReference type="Proteomes" id="UP001596432">
    <property type="component" value="Unassembled WGS sequence"/>
</dbReference>
<sequence length="144" mass="16038">MGAADRVRAYYDALRAGEPLAPFFAPGDDVVKVGISERLVGGEEVAAGLREQTESTTGWHVESRDLRVTERDRHAWFADSVAMAWTDTDRQIRYEFDTRWSGTLERRIGDEPAESSETATSADGTADERWQFVGMHVSTARDLG</sequence>
<evidence type="ECO:0000256" key="1">
    <source>
        <dbReference type="SAM" id="MobiDB-lite"/>
    </source>
</evidence>
<dbReference type="EMBL" id="JBHTAS010000001">
    <property type="protein sequence ID" value="MFC7141955.1"/>
    <property type="molecule type" value="Genomic_DNA"/>
</dbReference>
<reference evidence="3 4" key="1">
    <citation type="journal article" date="2019" name="Int. J. Syst. Evol. Microbiol.">
        <title>The Global Catalogue of Microorganisms (GCM) 10K type strain sequencing project: providing services to taxonomists for standard genome sequencing and annotation.</title>
        <authorList>
            <consortium name="The Broad Institute Genomics Platform"/>
            <consortium name="The Broad Institute Genome Sequencing Center for Infectious Disease"/>
            <person name="Wu L."/>
            <person name="Ma J."/>
        </authorList>
    </citation>
    <scope>NUCLEOTIDE SEQUENCE [LARGE SCALE GENOMIC DNA]</scope>
    <source>
        <strain evidence="3 4">XZYJT29</strain>
    </source>
</reference>